<dbReference type="Gene3D" id="3.40.390.10">
    <property type="entry name" value="Collagenase (Catalytic Domain)"/>
    <property type="match status" value="1"/>
</dbReference>
<dbReference type="InterPro" id="IPR024079">
    <property type="entry name" value="MetalloPept_cat_dom_sf"/>
</dbReference>
<evidence type="ECO:0000313" key="3">
    <source>
        <dbReference type="WBParaSite" id="Hba_04098"/>
    </source>
</evidence>
<protein>
    <submittedName>
        <fullName evidence="3">Peptidase M12B domain-containing protein</fullName>
    </submittedName>
</protein>
<reference evidence="3" key="1">
    <citation type="submission" date="2016-11" db="UniProtKB">
        <authorList>
            <consortium name="WormBaseParasite"/>
        </authorList>
    </citation>
    <scope>IDENTIFICATION</scope>
</reference>
<dbReference type="GO" id="GO:0004222">
    <property type="term" value="F:metalloendopeptidase activity"/>
    <property type="evidence" value="ECO:0007669"/>
    <property type="project" value="InterPro"/>
</dbReference>
<dbReference type="InterPro" id="IPR001590">
    <property type="entry name" value="Peptidase_M12B"/>
</dbReference>
<proteinExistence type="predicted"/>
<accession>A0A1I7WGN7</accession>
<dbReference type="SUPFAM" id="SSF55486">
    <property type="entry name" value="Metalloproteases ('zincins'), catalytic domain"/>
    <property type="match status" value="1"/>
</dbReference>
<keyword evidence="2" id="KW-1185">Reference proteome</keyword>
<dbReference type="GO" id="GO:0006508">
    <property type="term" value="P:proteolysis"/>
    <property type="evidence" value="ECO:0007669"/>
    <property type="project" value="InterPro"/>
</dbReference>
<name>A0A1I7WGN7_HETBA</name>
<dbReference type="Proteomes" id="UP000095283">
    <property type="component" value="Unplaced"/>
</dbReference>
<dbReference type="Pfam" id="PF01421">
    <property type="entry name" value="Reprolysin"/>
    <property type="match status" value="1"/>
</dbReference>
<organism evidence="2 3">
    <name type="scientific">Heterorhabditis bacteriophora</name>
    <name type="common">Entomopathogenic nematode worm</name>
    <dbReference type="NCBI Taxonomy" id="37862"/>
    <lineage>
        <taxon>Eukaryota</taxon>
        <taxon>Metazoa</taxon>
        <taxon>Ecdysozoa</taxon>
        <taxon>Nematoda</taxon>
        <taxon>Chromadorea</taxon>
        <taxon>Rhabditida</taxon>
        <taxon>Rhabditina</taxon>
        <taxon>Rhabditomorpha</taxon>
        <taxon>Strongyloidea</taxon>
        <taxon>Heterorhabditidae</taxon>
        <taxon>Heterorhabditis</taxon>
    </lineage>
</organism>
<evidence type="ECO:0000259" key="1">
    <source>
        <dbReference type="Pfam" id="PF01421"/>
    </source>
</evidence>
<evidence type="ECO:0000313" key="2">
    <source>
        <dbReference type="Proteomes" id="UP000095283"/>
    </source>
</evidence>
<dbReference type="AlphaFoldDB" id="A0A1I7WGN7"/>
<feature type="domain" description="Peptidase M12B" evidence="1">
    <location>
        <begin position="139"/>
        <end position="192"/>
    </location>
</feature>
<sequence length="192" mass="21901">MECYVKIVSEEQELTPVTLVQKALSSTTLSLTLLGNNSQEITIIFKHAKLVFCFTFHVFMFKCHNSTYLFFRDVFIPDIQNSPSTSSMVSHCHFDGLYGVSHSALSLCHPEHIAGIISTNSNIFILEARNATYFMLLPQSVKNCVTLVWVDIWRDGDKFEVATIGDKTLDLFLDYRKKFIKDHPNDNAHMLT</sequence>
<dbReference type="WBParaSite" id="Hba_04098">
    <property type="protein sequence ID" value="Hba_04098"/>
    <property type="gene ID" value="Hba_04098"/>
</dbReference>